<dbReference type="InterPro" id="IPR042831">
    <property type="entry name" value="Ribosomal_mL40_fung"/>
</dbReference>
<reference evidence="1" key="1">
    <citation type="journal article" date="2020" name="Stud. Mycol.">
        <title>101 Dothideomycetes genomes: a test case for predicting lifestyles and emergence of pathogens.</title>
        <authorList>
            <person name="Haridas S."/>
            <person name="Albert R."/>
            <person name="Binder M."/>
            <person name="Bloem J."/>
            <person name="Labutti K."/>
            <person name="Salamov A."/>
            <person name="Andreopoulos B."/>
            <person name="Baker S."/>
            <person name="Barry K."/>
            <person name="Bills G."/>
            <person name="Bluhm B."/>
            <person name="Cannon C."/>
            <person name="Castanera R."/>
            <person name="Culley D."/>
            <person name="Daum C."/>
            <person name="Ezra D."/>
            <person name="Gonzalez J."/>
            <person name="Henrissat B."/>
            <person name="Kuo A."/>
            <person name="Liang C."/>
            <person name="Lipzen A."/>
            <person name="Lutzoni F."/>
            <person name="Magnuson J."/>
            <person name="Mondo S."/>
            <person name="Nolan M."/>
            <person name="Ohm R."/>
            <person name="Pangilinan J."/>
            <person name="Park H.-J."/>
            <person name="Ramirez L."/>
            <person name="Alfaro M."/>
            <person name="Sun H."/>
            <person name="Tritt A."/>
            <person name="Yoshinaga Y."/>
            <person name="Zwiers L.-H."/>
            <person name="Turgeon B."/>
            <person name="Goodwin S."/>
            <person name="Spatafora J."/>
            <person name="Crous P."/>
            <person name="Grigoriev I."/>
        </authorList>
    </citation>
    <scope>NUCLEOTIDE SEQUENCE</scope>
    <source>
        <strain evidence="1">CBS 115976</strain>
    </source>
</reference>
<evidence type="ECO:0000313" key="1">
    <source>
        <dbReference type="EMBL" id="KAF2665520.1"/>
    </source>
</evidence>
<organism evidence="1 2">
    <name type="scientific">Microthyrium microscopicum</name>
    <dbReference type="NCBI Taxonomy" id="703497"/>
    <lineage>
        <taxon>Eukaryota</taxon>
        <taxon>Fungi</taxon>
        <taxon>Dikarya</taxon>
        <taxon>Ascomycota</taxon>
        <taxon>Pezizomycotina</taxon>
        <taxon>Dothideomycetes</taxon>
        <taxon>Dothideomycetes incertae sedis</taxon>
        <taxon>Microthyriales</taxon>
        <taxon>Microthyriaceae</taxon>
        <taxon>Microthyrium</taxon>
    </lineage>
</organism>
<dbReference type="PANTHER" id="PTHR39150">
    <property type="entry name" value="54S RIBOSOMAL PROTEIN L28, MITOCHONDRIAL"/>
    <property type="match status" value="1"/>
</dbReference>
<dbReference type="EMBL" id="MU004240">
    <property type="protein sequence ID" value="KAF2665520.1"/>
    <property type="molecule type" value="Genomic_DNA"/>
</dbReference>
<dbReference type="Proteomes" id="UP000799302">
    <property type="component" value="Unassembled WGS sequence"/>
</dbReference>
<accession>A0A6A6U0Q1</accession>
<sequence length="171" mass="19875">MTTIRHTHMLFSSIRNHSGKQLTQNASFSTTTIALARSKGPSKHDKRIGLLQQHLWHPLTPRPLRLSRLRQLRHWTINEAWKIFTAKRAHQQRLELMKQWQAMQAACERLRVLGDDGVVGGANTGRLYRQSLDKDGIWAGAPIEYARTLTDWPSKKGWNHEWKRRVVKARS</sequence>
<evidence type="ECO:0000313" key="2">
    <source>
        <dbReference type="Proteomes" id="UP000799302"/>
    </source>
</evidence>
<dbReference type="PANTHER" id="PTHR39150:SF1">
    <property type="entry name" value="LARGE RIBOSOMAL SUBUNIT PROTEIN ML40"/>
    <property type="match status" value="1"/>
</dbReference>
<keyword evidence="2" id="KW-1185">Reference proteome</keyword>
<dbReference type="GO" id="GO:0005739">
    <property type="term" value="C:mitochondrion"/>
    <property type="evidence" value="ECO:0007669"/>
    <property type="project" value="GOC"/>
</dbReference>
<dbReference type="AlphaFoldDB" id="A0A6A6U0Q1"/>
<dbReference type="OrthoDB" id="2098203at2759"/>
<gene>
    <name evidence="1" type="ORF">BT63DRAFT_67736</name>
</gene>
<protein>
    <submittedName>
        <fullName evidence="1">Uncharacterized protein</fullName>
    </submittedName>
</protein>
<dbReference type="Gene3D" id="6.10.250.3440">
    <property type="match status" value="1"/>
</dbReference>
<dbReference type="GO" id="GO:0032543">
    <property type="term" value="P:mitochondrial translation"/>
    <property type="evidence" value="ECO:0007669"/>
    <property type="project" value="InterPro"/>
</dbReference>
<proteinExistence type="predicted"/>
<dbReference type="GO" id="GO:0003735">
    <property type="term" value="F:structural constituent of ribosome"/>
    <property type="evidence" value="ECO:0007669"/>
    <property type="project" value="InterPro"/>
</dbReference>
<name>A0A6A6U0Q1_9PEZI</name>